<dbReference type="PANTHER" id="PTHR43317:SF1">
    <property type="entry name" value="THERMOSPERMINE SYNTHASE ACAULIS5"/>
    <property type="match status" value="1"/>
</dbReference>
<comment type="caution">
    <text evidence="3">The sequence shown here is derived from an EMBL/GenBank/DDBJ whole genome shotgun (WGS) entry which is preliminary data.</text>
</comment>
<dbReference type="Gene3D" id="3.40.50.150">
    <property type="entry name" value="Vaccinia Virus protein VP39"/>
    <property type="match status" value="1"/>
</dbReference>
<name>A0A9W6L732_9PSEU</name>
<evidence type="ECO:0000313" key="3">
    <source>
        <dbReference type="EMBL" id="GLL13280.1"/>
    </source>
</evidence>
<feature type="region of interest" description="Disordered" evidence="2">
    <location>
        <begin position="267"/>
        <end position="288"/>
    </location>
</feature>
<reference evidence="3" key="1">
    <citation type="journal article" date="2014" name="Int. J. Syst. Evol. Microbiol.">
        <title>Complete genome sequence of Corynebacterium casei LMG S-19264T (=DSM 44701T), isolated from a smear-ripened cheese.</title>
        <authorList>
            <consortium name="US DOE Joint Genome Institute (JGI-PGF)"/>
            <person name="Walter F."/>
            <person name="Albersmeier A."/>
            <person name="Kalinowski J."/>
            <person name="Ruckert C."/>
        </authorList>
    </citation>
    <scope>NUCLEOTIDE SEQUENCE</scope>
    <source>
        <strain evidence="3">VKM Ac-1069</strain>
    </source>
</reference>
<protein>
    <recommendedName>
        <fullName evidence="5">Spermidine synthase</fullName>
    </recommendedName>
</protein>
<dbReference type="Proteomes" id="UP001143463">
    <property type="component" value="Unassembled WGS sequence"/>
</dbReference>
<evidence type="ECO:0000313" key="4">
    <source>
        <dbReference type="Proteomes" id="UP001143463"/>
    </source>
</evidence>
<dbReference type="AlphaFoldDB" id="A0A9W6L732"/>
<dbReference type="SUPFAM" id="SSF53335">
    <property type="entry name" value="S-adenosyl-L-methionine-dependent methyltransferases"/>
    <property type="match status" value="1"/>
</dbReference>
<gene>
    <name evidence="3" type="ORF">GCM10017577_44230</name>
</gene>
<proteinExistence type="predicted"/>
<organism evidence="3 4">
    <name type="scientific">Pseudonocardia halophobica</name>
    <dbReference type="NCBI Taxonomy" id="29401"/>
    <lineage>
        <taxon>Bacteria</taxon>
        <taxon>Bacillati</taxon>
        <taxon>Actinomycetota</taxon>
        <taxon>Actinomycetes</taxon>
        <taxon>Pseudonocardiales</taxon>
        <taxon>Pseudonocardiaceae</taxon>
        <taxon>Pseudonocardia</taxon>
    </lineage>
</organism>
<evidence type="ECO:0000256" key="2">
    <source>
        <dbReference type="SAM" id="MobiDB-lite"/>
    </source>
</evidence>
<dbReference type="InterPro" id="IPR029063">
    <property type="entry name" value="SAM-dependent_MTases_sf"/>
</dbReference>
<evidence type="ECO:0008006" key="5">
    <source>
        <dbReference type="Google" id="ProtNLM"/>
    </source>
</evidence>
<dbReference type="EMBL" id="BSFQ01000020">
    <property type="protein sequence ID" value="GLL13280.1"/>
    <property type="molecule type" value="Genomic_DNA"/>
</dbReference>
<reference evidence="3" key="2">
    <citation type="submission" date="2023-01" db="EMBL/GenBank/DDBJ databases">
        <authorList>
            <person name="Sun Q."/>
            <person name="Evtushenko L."/>
        </authorList>
    </citation>
    <scope>NUCLEOTIDE SEQUENCE</scope>
    <source>
        <strain evidence="3">VKM Ac-1069</strain>
    </source>
</reference>
<accession>A0A9W6L732</accession>
<keyword evidence="1" id="KW-0620">Polyamine biosynthesis</keyword>
<keyword evidence="4" id="KW-1185">Reference proteome</keyword>
<sequence length="288" mass="30014">MPDPARPAPPLAPAVIRAEIDHGRAELVGDPERPLAWTLLVNGTAQSHVDLADPEHLEFEYVRRIGHVVDTIAPPTTPVRAVHLGGGAWTLPRYVAATRPGSPQLVVELDAALIDLVAARLPADDTGIDVVSGDARALLATRPDASAELLVLDVFAGARTPAHLTSAEFVADVRRVLAPDGVYVANVADGGALEFARGQIATVGAQFPELAVIAAPDLLSGRRFGNLVLVAADRPLPVADLTRRAAGDPFRARVLAGPAVATLAKGAAVRHDRSTTPSPVPPPGFFGQ</sequence>
<feature type="compositionally biased region" description="Pro residues" evidence="2">
    <location>
        <begin position="278"/>
        <end position="288"/>
    </location>
</feature>
<dbReference type="NCBIfam" id="NF037959">
    <property type="entry name" value="MFS_SpdSyn"/>
    <property type="match status" value="1"/>
</dbReference>
<evidence type="ECO:0000256" key="1">
    <source>
        <dbReference type="ARBA" id="ARBA00023115"/>
    </source>
</evidence>
<dbReference type="RefSeq" id="WP_037044376.1">
    <property type="nucleotide sequence ID" value="NZ_BAAAUZ010000017.1"/>
</dbReference>
<dbReference type="PANTHER" id="PTHR43317">
    <property type="entry name" value="THERMOSPERMINE SYNTHASE ACAULIS5"/>
    <property type="match status" value="1"/>
</dbReference>
<dbReference type="GO" id="GO:0006596">
    <property type="term" value="P:polyamine biosynthetic process"/>
    <property type="evidence" value="ECO:0007669"/>
    <property type="project" value="UniProtKB-KW"/>
</dbReference>